<comment type="caution">
    <text evidence="2">The sequence shown here is derived from an EMBL/GenBank/DDBJ whole genome shotgun (WGS) entry which is preliminary data.</text>
</comment>
<dbReference type="EMBL" id="JALLAZ020001408">
    <property type="protein sequence ID" value="KAL3775554.1"/>
    <property type="molecule type" value="Genomic_DNA"/>
</dbReference>
<dbReference type="Proteomes" id="UP001530315">
    <property type="component" value="Unassembled WGS sequence"/>
</dbReference>
<protein>
    <submittedName>
        <fullName evidence="2">Uncharacterized protein</fullName>
    </submittedName>
</protein>
<feature type="compositionally biased region" description="Polar residues" evidence="1">
    <location>
        <begin position="1"/>
        <end position="15"/>
    </location>
</feature>
<gene>
    <name evidence="2" type="ORF">ACHAW5_001573</name>
</gene>
<evidence type="ECO:0000256" key="1">
    <source>
        <dbReference type="SAM" id="MobiDB-lite"/>
    </source>
</evidence>
<reference evidence="2 3" key="1">
    <citation type="submission" date="2024-10" db="EMBL/GenBank/DDBJ databases">
        <title>Updated reference genomes for cyclostephanoid diatoms.</title>
        <authorList>
            <person name="Roberts W.R."/>
            <person name="Alverson A.J."/>
        </authorList>
    </citation>
    <scope>NUCLEOTIDE SEQUENCE [LARGE SCALE GENOMIC DNA]</scope>
    <source>
        <strain evidence="2 3">AJA276-08</strain>
    </source>
</reference>
<feature type="region of interest" description="Disordered" evidence="1">
    <location>
        <begin position="1"/>
        <end position="47"/>
    </location>
</feature>
<proteinExistence type="predicted"/>
<evidence type="ECO:0000313" key="3">
    <source>
        <dbReference type="Proteomes" id="UP001530315"/>
    </source>
</evidence>
<name>A0ABD3NHW7_9STRA</name>
<organism evidence="2 3">
    <name type="scientific">Stephanodiscus triporus</name>
    <dbReference type="NCBI Taxonomy" id="2934178"/>
    <lineage>
        <taxon>Eukaryota</taxon>
        <taxon>Sar</taxon>
        <taxon>Stramenopiles</taxon>
        <taxon>Ochrophyta</taxon>
        <taxon>Bacillariophyta</taxon>
        <taxon>Coscinodiscophyceae</taxon>
        <taxon>Thalassiosirophycidae</taxon>
        <taxon>Stephanodiscales</taxon>
        <taxon>Stephanodiscaceae</taxon>
        <taxon>Stephanodiscus</taxon>
    </lineage>
</organism>
<keyword evidence="3" id="KW-1185">Reference proteome</keyword>
<evidence type="ECO:0000313" key="2">
    <source>
        <dbReference type="EMBL" id="KAL3775554.1"/>
    </source>
</evidence>
<accession>A0ABD3NHW7</accession>
<sequence length="174" mass="19480">MEATTTVRTLDTSIHGTKLDRSRPGMGEQRAPSSGHNDMHPLIPTRNKDKYGNSLSMGSCWVVVGIWQSAPAPSRKYYYSSREKYSGYRVSSNFLELGSRNGNGGKMRNDDNFDSLHDNDLSRMLNQFQGSLSAHAYLHDFTNEKFARRIALPSWASSSTTAAGVFYETVMKKL</sequence>
<dbReference type="AlphaFoldDB" id="A0ABD3NHW7"/>